<sequence>MSLVLQLDKTRWETHLTQFATGINLVPVIKGNGYGLGFPKLVVEVNRLDLDLIAVDTFAEAAQLRQIWQKQILVMQPVRVTDDYLAANLILTVDNHSPKVSTPVVVEIKTKLQRFGVELEDLKKFADYNIVGYGVHLPIGDHTNFSFAKAIAEELPDQTIFVSHLTKSELAQLPNAVLRVGTSFWLGDRTALSMYGEVLEVRKVSGKLGYGQVKNANEIAVISGGTRHGIGMRAPTMPANTRQRLVALGLGWYEAMRKAKSPFYLGRKSLAFADTPHMNVSLVQLPKGHSLKVGDKVLVRARYTTTYPDFIVEI</sequence>
<reference evidence="2" key="1">
    <citation type="submission" date="2020-05" db="EMBL/GenBank/DDBJ databases">
        <authorList>
            <person name="Chiriac C."/>
            <person name="Salcher M."/>
            <person name="Ghai R."/>
            <person name="Kavagutti S V."/>
        </authorList>
    </citation>
    <scope>NUCLEOTIDE SEQUENCE</scope>
</reference>
<dbReference type="PROSITE" id="PS00395">
    <property type="entry name" value="ALANINE_RACEMASE"/>
    <property type="match status" value="1"/>
</dbReference>
<dbReference type="InterPro" id="IPR001608">
    <property type="entry name" value="Ala_racemase_N"/>
</dbReference>
<name>A0A6J6DZQ3_9ZZZZ</name>
<dbReference type="Pfam" id="PF01168">
    <property type="entry name" value="Ala_racemase_N"/>
    <property type="match status" value="1"/>
</dbReference>
<accession>A0A6J6DZQ3</accession>
<dbReference type="AlphaFoldDB" id="A0A6J6DZQ3"/>
<dbReference type="SUPFAM" id="SSF51419">
    <property type="entry name" value="PLP-binding barrel"/>
    <property type="match status" value="1"/>
</dbReference>
<evidence type="ECO:0000259" key="1">
    <source>
        <dbReference type="Pfam" id="PF01168"/>
    </source>
</evidence>
<organism evidence="2">
    <name type="scientific">freshwater metagenome</name>
    <dbReference type="NCBI Taxonomy" id="449393"/>
    <lineage>
        <taxon>unclassified sequences</taxon>
        <taxon>metagenomes</taxon>
        <taxon>ecological metagenomes</taxon>
    </lineage>
</organism>
<proteinExistence type="predicted"/>
<dbReference type="Gene3D" id="3.20.20.10">
    <property type="entry name" value="Alanine racemase"/>
    <property type="match status" value="1"/>
</dbReference>
<gene>
    <name evidence="2" type="ORF">UFOPK1726_00078</name>
</gene>
<dbReference type="EMBL" id="CAEZTT010000003">
    <property type="protein sequence ID" value="CAB4567483.1"/>
    <property type="molecule type" value="Genomic_DNA"/>
</dbReference>
<dbReference type="InterPro" id="IPR020622">
    <property type="entry name" value="Ala_racemase_pyridoxalP-BS"/>
</dbReference>
<dbReference type="InterPro" id="IPR029066">
    <property type="entry name" value="PLP-binding_barrel"/>
</dbReference>
<protein>
    <submittedName>
        <fullName evidence="2">Unannotated protein</fullName>
    </submittedName>
</protein>
<feature type="domain" description="Alanine racemase N-terminal" evidence="1">
    <location>
        <begin position="19"/>
        <end position="127"/>
    </location>
</feature>
<evidence type="ECO:0000313" key="2">
    <source>
        <dbReference type="EMBL" id="CAB4567483.1"/>
    </source>
</evidence>